<evidence type="ECO:0000256" key="7">
    <source>
        <dbReference type="ARBA" id="ARBA00023136"/>
    </source>
</evidence>
<evidence type="ECO:0000256" key="6">
    <source>
        <dbReference type="ARBA" id="ARBA00022989"/>
    </source>
</evidence>
<dbReference type="FunFam" id="1.10.287.110:FF:000063">
    <property type="entry name" value="Translocation protein SEC63"/>
    <property type="match status" value="1"/>
</dbReference>
<dbReference type="SMART" id="SM00271">
    <property type="entry name" value="DnaJ"/>
    <property type="match status" value="1"/>
</dbReference>
<gene>
    <name evidence="12" type="ORF">g.22626</name>
</gene>
<dbReference type="Gene3D" id="1.10.150.20">
    <property type="entry name" value="5' to 3' exonuclease, C-terminal subdomain"/>
    <property type="match status" value="1"/>
</dbReference>
<sequence>MGGQKFQYDESGGTFFYFLLSFLALLLIPGTYYWWPRKQKEDPEKQSQECQCNGCQKKKLILQTSEPWKKGKELFTKCILIFGWVLLALLAYKVSQFDYEYANFDPYEILGVSLGTSEANIKKAYRKLSLILHPDKETGDEKAFMKLTKAYQALTDEDARNNWEKYGNPDGPGAMSFGIALPSWIVEKENSFWVLGLYALVFMVALPTIVGMWWYRSIRYSGDQVLLDTSQMYYYFFHKTPSMALKRVIMILAASYEFEKRCNSEIVERQSDNEEVPHLIKQIYNLGEKNKERPLCYMYSIKARALIHAHLSRIPLNPLTLDKDRNYIVKKCPYLIQEMVNCVSQLIMLAYARRVPRLLNIETLENCMKVCPLIVQAIWEFKSPLLQLPHVKEEHLKYFMSKKRHVKTIQQFAQLKNEDRRSVLSYLTEDQYNDVIKVMARMPLIDFQVRSEVIDDEAPTVYTAGAIVTVTVTLVRQDMSTLFGDETVQEKHCTTDDKANKTENGEGDVEETKEQIREKKPVWQKQQRKGKKGNKKQTANKKHPQKEAPKKELTKESATQNSQILNKINEEKLHMTETKEDRSADNSGNESDLSDDEEEKSEDEEIQMDSKKNSAEDDDDWEKLQVGIGKRDRVLEGRSKKSHTVHCPLFPDDKQEYWWVYISDRKSRTLLTSPYHITALVDHEEAQLKFTAPRWPGVYTFTVCLRSDSYLGFDQTHEIKLDVKEAPEVPVEHPQWDMSEEEEEGRQEGEQSDVSEFTTDEDVEDDDD</sequence>
<keyword evidence="6 10" id="KW-1133">Transmembrane helix</keyword>
<feature type="domain" description="J" evidence="11">
    <location>
        <begin position="105"/>
        <end position="167"/>
    </location>
</feature>
<evidence type="ECO:0000256" key="9">
    <source>
        <dbReference type="SAM" id="MobiDB-lite"/>
    </source>
</evidence>
<evidence type="ECO:0000256" key="5">
    <source>
        <dbReference type="ARBA" id="ARBA00022927"/>
    </source>
</evidence>
<dbReference type="GO" id="GO:0008320">
    <property type="term" value="F:protein transmembrane transporter activity"/>
    <property type="evidence" value="ECO:0007669"/>
    <property type="project" value="TreeGrafter"/>
</dbReference>
<dbReference type="Pfam" id="PF02889">
    <property type="entry name" value="Sec63"/>
    <property type="match status" value="1"/>
</dbReference>
<dbReference type="PRINTS" id="PR00625">
    <property type="entry name" value="JDOMAIN"/>
</dbReference>
<keyword evidence="3 10" id="KW-0812">Transmembrane</keyword>
<feature type="transmembrane region" description="Helical" evidence="10">
    <location>
        <begin position="15"/>
        <end position="35"/>
    </location>
</feature>
<dbReference type="PANTHER" id="PTHR24075">
    <property type="entry name" value="SEC63 DOMAIN-CONTAINING"/>
    <property type="match status" value="1"/>
</dbReference>
<evidence type="ECO:0000256" key="10">
    <source>
        <dbReference type="SAM" id="Phobius"/>
    </source>
</evidence>
<reference evidence="12" key="1">
    <citation type="submission" date="2015-12" db="EMBL/GenBank/DDBJ databases">
        <title>De novo transcriptome assembly of four potential Pierce s Disease insect vectors from Arizona vineyards.</title>
        <authorList>
            <person name="Tassone E.E."/>
        </authorList>
    </citation>
    <scope>NUCLEOTIDE SEQUENCE</scope>
</reference>
<feature type="compositionally biased region" description="Basic and acidic residues" evidence="9">
    <location>
        <begin position="724"/>
        <end position="735"/>
    </location>
</feature>
<feature type="region of interest" description="Disordered" evidence="9">
    <location>
        <begin position="724"/>
        <end position="768"/>
    </location>
</feature>
<dbReference type="SUPFAM" id="SSF158702">
    <property type="entry name" value="Sec63 N-terminal domain-like"/>
    <property type="match status" value="1"/>
</dbReference>
<dbReference type="AlphaFoldDB" id="A0A1B6BXU8"/>
<dbReference type="InterPro" id="IPR035892">
    <property type="entry name" value="C2_domain_sf"/>
</dbReference>
<keyword evidence="2" id="KW-0813">Transport</keyword>
<comment type="subcellular location">
    <subcellularLocation>
        <location evidence="1">Endoplasmic reticulum membrane</location>
        <topology evidence="1">Multi-pass membrane protein</topology>
    </subcellularLocation>
</comment>
<feature type="compositionally biased region" description="Polar residues" evidence="9">
    <location>
        <begin position="556"/>
        <end position="566"/>
    </location>
</feature>
<dbReference type="InterPro" id="IPR014756">
    <property type="entry name" value="Ig_E-set"/>
</dbReference>
<keyword evidence="7 10" id="KW-0472">Membrane</keyword>
<dbReference type="GO" id="GO:0006620">
    <property type="term" value="P:post-translational protein targeting to endoplasmic reticulum membrane"/>
    <property type="evidence" value="ECO:0007669"/>
    <property type="project" value="TreeGrafter"/>
</dbReference>
<dbReference type="SUPFAM" id="SSF81296">
    <property type="entry name" value="E set domains"/>
    <property type="match status" value="1"/>
</dbReference>
<dbReference type="PROSITE" id="PS50076">
    <property type="entry name" value="DNAJ_2"/>
    <property type="match status" value="1"/>
</dbReference>
<dbReference type="SMART" id="SM00973">
    <property type="entry name" value="Sec63"/>
    <property type="match status" value="1"/>
</dbReference>
<evidence type="ECO:0000256" key="4">
    <source>
        <dbReference type="ARBA" id="ARBA00022824"/>
    </source>
</evidence>
<feature type="transmembrane region" description="Helical" evidence="10">
    <location>
        <begin position="192"/>
        <end position="215"/>
    </location>
</feature>
<dbReference type="SUPFAM" id="SSF46565">
    <property type="entry name" value="Chaperone J-domain"/>
    <property type="match status" value="1"/>
</dbReference>
<organism evidence="12">
    <name type="scientific">Clastoptera arizonana</name>
    <name type="common">Arizona spittle bug</name>
    <dbReference type="NCBI Taxonomy" id="38151"/>
    <lineage>
        <taxon>Eukaryota</taxon>
        <taxon>Metazoa</taxon>
        <taxon>Ecdysozoa</taxon>
        <taxon>Arthropoda</taxon>
        <taxon>Hexapoda</taxon>
        <taxon>Insecta</taxon>
        <taxon>Pterygota</taxon>
        <taxon>Neoptera</taxon>
        <taxon>Paraneoptera</taxon>
        <taxon>Hemiptera</taxon>
        <taxon>Auchenorrhyncha</taxon>
        <taxon>Cercopoidea</taxon>
        <taxon>Clastopteridae</taxon>
        <taxon>Clastoptera</taxon>
    </lineage>
</organism>
<keyword evidence="8" id="KW-0143">Chaperone</keyword>
<accession>A0A1B6BXU8</accession>
<evidence type="ECO:0000313" key="12">
    <source>
        <dbReference type="EMBL" id="JAS05874.1"/>
    </source>
</evidence>
<dbReference type="Gene3D" id="2.60.40.150">
    <property type="entry name" value="C2 domain"/>
    <property type="match status" value="1"/>
</dbReference>
<dbReference type="PANTHER" id="PTHR24075:SF0">
    <property type="entry name" value="TRANSLOCATION PROTEIN SEC63 HOMOLOG"/>
    <property type="match status" value="1"/>
</dbReference>
<evidence type="ECO:0000256" key="3">
    <source>
        <dbReference type="ARBA" id="ARBA00022692"/>
    </source>
</evidence>
<dbReference type="InterPro" id="IPR036869">
    <property type="entry name" value="J_dom_sf"/>
</dbReference>
<dbReference type="Gene3D" id="1.10.287.110">
    <property type="entry name" value="DnaJ domain"/>
    <property type="match status" value="1"/>
</dbReference>
<dbReference type="Gene3D" id="1.10.3380.10">
    <property type="entry name" value="Sec63 N-terminal domain-like domain"/>
    <property type="match status" value="1"/>
</dbReference>
<dbReference type="InterPro" id="IPR004179">
    <property type="entry name" value="Sec63-dom"/>
</dbReference>
<evidence type="ECO:0000259" key="11">
    <source>
        <dbReference type="PROSITE" id="PS50076"/>
    </source>
</evidence>
<name>A0A1B6BXU8_9HEMI</name>
<feature type="transmembrane region" description="Helical" evidence="10">
    <location>
        <begin position="74"/>
        <end position="92"/>
    </location>
</feature>
<evidence type="ECO:0000256" key="2">
    <source>
        <dbReference type="ARBA" id="ARBA00022448"/>
    </source>
</evidence>
<feature type="compositionally biased region" description="Basic and acidic residues" evidence="9">
    <location>
        <begin position="545"/>
        <end position="555"/>
    </location>
</feature>
<protein>
    <recommendedName>
        <fullName evidence="11">J domain-containing protein</fullName>
    </recommendedName>
</protein>
<keyword evidence="4" id="KW-0256">Endoplasmic reticulum</keyword>
<feature type="compositionally biased region" description="Basic and acidic residues" evidence="9">
    <location>
        <begin position="493"/>
        <end position="521"/>
    </location>
</feature>
<proteinExistence type="predicted"/>
<feature type="compositionally biased region" description="Basic residues" evidence="9">
    <location>
        <begin position="526"/>
        <end position="544"/>
    </location>
</feature>
<feature type="compositionally biased region" description="Basic and acidic residues" evidence="9">
    <location>
        <begin position="568"/>
        <end position="584"/>
    </location>
</feature>
<dbReference type="GO" id="GO:0003723">
    <property type="term" value="F:RNA binding"/>
    <property type="evidence" value="ECO:0007669"/>
    <property type="project" value="TreeGrafter"/>
</dbReference>
<dbReference type="Pfam" id="PF00226">
    <property type="entry name" value="DnaJ"/>
    <property type="match status" value="1"/>
</dbReference>
<dbReference type="GO" id="GO:0006614">
    <property type="term" value="P:SRP-dependent cotranslational protein targeting to membrane"/>
    <property type="evidence" value="ECO:0007669"/>
    <property type="project" value="TreeGrafter"/>
</dbReference>
<dbReference type="CDD" id="cd06257">
    <property type="entry name" value="DnaJ"/>
    <property type="match status" value="1"/>
</dbReference>
<keyword evidence="5" id="KW-0653">Protein transport</keyword>
<dbReference type="FunFam" id="1.10.3380.10:FF:000011">
    <property type="entry name" value="Translocation protein SEC63"/>
    <property type="match status" value="1"/>
</dbReference>
<evidence type="ECO:0000256" key="8">
    <source>
        <dbReference type="ARBA" id="ARBA00023186"/>
    </source>
</evidence>
<evidence type="ECO:0000256" key="1">
    <source>
        <dbReference type="ARBA" id="ARBA00004477"/>
    </source>
</evidence>
<dbReference type="InterPro" id="IPR001623">
    <property type="entry name" value="DnaJ_domain"/>
</dbReference>
<feature type="compositionally biased region" description="Acidic residues" evidence="9">
    <location>
        <begin position="738"/>
        <end position="768"/>
    </location>
</feature>
<dbReference type="GO" id="GO:0031207">
    <property type="term" value="C:Sec62/Sec63 complex"/>
    <property type="evidence" value="ECO:0007669"/>
    <property type="project" value="TreeGrafter"/>
</dbReference>
<dbReference type="EMBL" id="GEDC01031424">
    <property type="protein sequence ID" value="JAS05874.1"/>
    <property type="molecule type" value="Transcribed_RNA"/>
</dbReference>
<feature type="region of interest" description="Disordered" evidence="9">
    <location>
        <begin position="493"/>
        <end position="625"/>
    </location>
</feature>
<feature type="compositionally biased region" description="Acidic residues" evidence="9">
    <location>
        <begin position="592"/>
        <end position="607"/>
    </location>
</feature>